<dbReference type="InterPro" id="IPR036162">
    <property type="entry name" value="Resolvase-like_N_sf"/>
</dbReference>
<keyword evidence="5" id="KW-1185">Reference proteome</keyword>
<dbReference type="RefSeq" id="WP_158453353.1">
    <property type="nucleotide sequence ID" value="NZ_CP011307.1"/>
</dbReference>
<dbReference type="AlphaFoldDB" id="A0A0S2W1G3"/>
<dbReference type="PROSITE" id="PS51736">
    <property type="entry name" value="RECOMBINASES_3"/>
    <property type="match status" value="1"/>
</dbReference>
<dbReference type="Gene3D" id="3.40.50.1390">
    <property type="entry name" value="Resolvase, N-terminal catalytic domain"/>
    <property type="match status" value="1"/>
</dbReference>
<organism evidence="4 5">
    <name type="scientific">Intestinimonas butyriciproducens</name>
    <dbReference type="NCBI Taxonomy" id="1297617"/>
    <lineage>
        <taxon>Bacteria</taxon>
        <taxon>Bacillati</taxon>
        <taxon>Bacillota</taxon>
        <taxon>Clostridia</taxon>
        <taxon>Eubacteriales</taxon>
        <taxon>Intestinimonas</taxon>
    </lineage>
</organism>
<dbReference type="KEGG" id="ibu:IB211_00469"/>
<feature type="domain" description="Resolvase/invertase-type recombinase catalytic" evidence="2">
    <location>
        <begin position="2"/>
        <end position="146"/>
    </location>
</feature>
<dbReference type="InterPro" id="IPR011109">
    <property type="entry name" value="DNA_bind_recombinase_dom"/>
</dbReference>
<dbReference type="STRING" id="1297617.IB211_00469"/>
<evidence type="ECO:0008006" key="6">
    <source>
        <dbReference type="Google" id="ProtNLM"/>
    </source>
</evidence>
<evidence type="ECO:0000313" key="5">
    <source>
        <dbReference type="Proteomes" id="UP000064844"/>
    </source>
</evidence>
<dbReference type="Pfam" id="PF07508">
    <property type="entry name" value="Recombinase"/>
    <property type="match status" value="1"/>
</dbReference>
<sequence length="495" mass="56815">MNVVIYARYSSDRQTEQSIEGQLKECYEYARRNGYAVVGEYIDRAISGTTDHRPEFLRMIADGDKKLFQAVLVYQLDRFARNRYDSATYKAKLKKNGIRVLSARENISDDASGVLMEAVLEGMAEYYSVELSQKIRRGMDINAEKCLSTGGNLALGFCVDSEKHIQIDWDTAPVVQKIFEMYASGQSMADIIRYLNANHIKTSYGNEFNKNSINRILRNKRYIGIYTYRGTETPDGLPRIISDDLFYEVQDMMDKKKKAPARAKAFENYILSTKLFCGYCQAAMTGISGTSKTGTKYHYYQCVTNRRDKSCHKKTVSKAYIEDLVIKETRKLLTKENIDRIAKEVVRLCEQEKDTDNLKRLKKLLKENERATENLFKALESGQIVDVIAERISQKKQERNELEQQILVETSSHPTPTVNEVRFFLNQFRKGDVNDLKYRQALVDTFVNKIYLYDDKMTVLYNTQDSHSDVTIDDLSSSRVVLVEAGGVEPPSENV</sequence>
<dbReference type="Proteomes" id="UP000064844">
    <property type="component" value="Chromosome"/>
</dbReference>
<feature type="domain" description="Recombinase" evidence="3">
    <location>
        <begin position="154"/>
        <end position="259"/>
    </location>
</feature>
<accession>A0A0S2W1G3</accession>
<dbReference type="EMBL" id="CP011307">
    <property type="protein sequence ID" value="ALP92864.1"/>
    <property type="molecule type" value="Genomic_DNA"/>
</dbReference>
<keyword evidence="1" id="KW-0175">Coiled coil</keyword>
<name>A0A0S2W1G3_9FIRM</name>
<reference evidence="4 5" key="1">
    <citation type="journal article" date="2015" name="Nat. Commun.">
        <title>Production of butyrate from lysine and the Amadori product fructoselysine by a human gut commensal.</title>
        <authorList>
            <person name="Bui T.P."/>
            <person name="Ritari J."/>
            <person name="Boeren S."/>
            <person name="de Waard P."/>
            <person name="Plugge C.M."/>
            <person name="de Vos W.M."/>
        </authorList>
    </citation>
    <scope>NUCLEOTIDE SEQUENCE [LARGE SCALE GENOMIC DNA]</scope>
    <source>
        <strain evidence="4 5">AF211</strain>
    </source>
</reference>
<evidence type="ECO:0000256" key="1">
    <source>
        <dbReference type="SAM" id="Coils"/>
    </source>
</evidence>
<dbReference type="InterPro" id="IPR025827">
    <property type="entry name" value="Zn_ribbon_recom_dom"/>
</dbReference>
<evidence type="ECO:0000259" key="3">
    <source>
        <dbReference type="PROSITE" id="PS51737"/>
    </source>
</evidence>
<dbReference type="InterPro" id="IPR006119">
    <property type="entry name" value="Resolv_N"/>
</dbReference>
<dbReference type="PANTHER" id="PTHR30461">
    <property type="entry name" value="DNA-INVERTASE FROM LAMBDOID PROPHAGE"/>
    <property type="match status" value="1"/>
</dbReference>
<dbReference type="CDD" id="cd00338">
    <property type="entry name" value="Ser_Recombinase"/>
    <property type="match status" value="1"/>
</dbReference>
<dbReference type="Pfam" id="PF00239">
    <property type="entry name" value="Resolvase"/>
    <property type="match status" value="1"/>
</dbReference>
<feature type="coiled-coil region" evidence="1">
    <location>
        <begin position="351"/>
        <end position="405"/>
    </location>
</feature>
<reference evidence="5" key="2">
    <citation type="submission" date="2015-04" db="EMBL/GenBank/DDBJ databases">
        <title>A butyrogenic pathway from the amino acid lysine in a human gut commensal.</title>
        <authorList>
            <person name="de Vos W.M."/>
            <person name="Bui N.T.P."/>
            <person name="Plugge C.M."/>
            <person name="Ritari J."/>
        </authorList>
    </citation>
    <scope>NUCLEOTIDE SEQUENCE [LARGE SCALE GENOMIC DNA]</scope>
    <source>
        <strain evidence="5">AF211</strain>
    </source>
</reference>
<dbReference type="PROSITE" id="PS51737">
    <property type="entry name" value="RECOMBINASE_DNA_BIND"/>
    <property type="match status" value="1"/>
</dbReference>
<gene>
    <name evidence="4" type="ORF">IB211_00469</name>
</gene>
<dbReference type="PANTHER" id="PTHR30461:SF23">
    <property type="entry name" value="DNA RECOMBINASE-RELATED"/>
    <property type="match status" value="1"/>
</dbReference>
<dbReference type="GO" id="GO:0000150">
    <property type="term" value="F:DNA strand exchange activity"/>
    <property type="evidence" value="ECO:0007669"/>
    <property type="project" value="InterPro"/>
</dbReference>
<dbReference type="InterPro" id="IPR038109">
    <property type="entry name" value="DNA_bind_recomb_sf"/>
</dbReference>
<dbReference type="Gene3D" id="3.90.1750.20">
    <property type="entry name" value="Putative Large Serine Recombinase, Chain B, Domain 2"/>
    <property type="match status" value="1"/>
</dbReference>
<dbReference type="PATRIC" id="fig|1297617.4.peg.475"/>
<protein>
    <recommendedName>
        <fullName evidence="6">DNA invertase Pin-like site-specific DNA recombinase</fullName>
    </recommendedName>
</protein>
<dbReference type="Pfam" id="PF13408">
    <property type="entry name" value="Zn_ribbon_recom"/>
    <property type="match status" value="1"/>
</dbReference>
<dbReference type="SMART" id="SM00857">
    <property type="entry name" value="Resolvase"/>
    <property type="match status" value="1"/>
</dbReference>
<evidence type="ECO:0000259" key="2">
    <source>
        <dbReference type="PROSITE" id="PS51736"/>
    </source>
</evidence>
<dbReference type="SUPFAM" id="SSF53041">
    <property type="entry name" value="Resolvase-like"/>
    <property type="match status" value="1"/>
</dbReference>
<dbReference type="InterPro" id="IPR050639">
    <property type="entry name" value="SSR_resolvase"/>
</dbReference>
<dbReference type="GO" id="GO:0003677">
    <property type="term" value="F:DNA binding"/>
    <property type="evidence" value="ECO:0007669"/>
    <property type="project" value="InterPro"/>
</dbReference>
<evidence type="ECO:0000313" key="4">
    <source>
        <dbReference type="EMBL" id="ALP92864.1"/>
    </source>
</evidence>
<proteinExistence type="predicted"/>